<evidence type="ECO:0000256" key="9">
    <source>
        <dbReference type="ARBA" id="ARBA00023004"/>
    </source>
</evidence>
<feature type="transmembrane region" description="Helical" evidence="12">
    <location>
        <begin position="20"/>
        <end position="38"/>
    </location>
</feature>
<proteinExistence type="inferred from homology"/>
<dbReference type="Proteomes" id="UP001246372">
    <property type="component" value="Unassembled WGS sequence"/>
</dbReference>
<feature type="transmembrane region" description="Helical" evidence="12">
    <location>
        <begin position="45"/>
        <end position="67"/>
    </location>
</feature>
<dbReference type="InterPro" id="IPR033885">
    <property type="entry name" value="AlkB/XylM"/>
</dbReference>
<evidence type="ECO:0000256" key="7">
    <source>
        <dbReference type="ARBA" id="ARBA00022989"/>
    </source>
</evidence>
<comment type="subcellular location">
    <subcellularLocation>
        <location evidence="1">Cell inner membrane</location>
        <topology evidence="1">Multi-pass membrane protein</topology>
    </subcellularLocation>
</comment>
<keyword evidence="7 12" id="KW-1133">Transmembrane helix</keyword>
<evidence type="ECO:0000256" key="12">
    <source>
        <dbReference type="SAM" id="Phobius"/>
    </source>
</evidence>
<keyword evidence="6" id="KW-0479">Metal-binding</keyword>
<keyword evidence="8" id="KW-0560">Oxidoreductase</keyword>
<comment type="caution">
    <text evidence="14">The sequence shown here is derived from an EMBL/GenBank/DDBJ whole genome shotgun (WGS) entry which is preliminary data.</text>
</comment>
<dbReference type="RefSeq" id="WP_315650550.1">
    <property type="nucleotide sequence ID" value="NZ_JAVXZY010000004.1"/>
</dbReference>
<evidence type="ECO:0000256" key="3">
    <source>
        <dbReference type="ARBA" id="ARBA00022475"/>
    </source>
</evidence>
<reference evidence="14" key="1">
    <citation type="submission" date="2023-09" db="EMBL/GenBank/DDBJ databases">
        <title>Paucibacter sp. APW11 Genome sequencing and assembly.</title>
        <authorList>
            <person name="Kim I."/>
        </authorList>
    </citation>
    <scope>NUCLEOTIDE SEQUENCE</scope>
    <source>
        <strain evidence="14">APW11</strain>
    </source>
</reference>
<evidence type="ECO:0000256" key="5">
    <source>
        <dbReference type="ARBA" id="ARBA00022692"/>
    </source>
</evidence>
<evidence type="ECO:0000259" key="13">
    <source>
        <dbReference type="Pfam" id="PF00487"/>
    </source>
</evidence>
<evidence type="ECO:0000256" key="10">
    <source>
        <dbReference type="ARBA" id="ARBA00023033"/>
    </source>
</evidence>
<feature type="transmembrane region" description="Helical" evidence="12">
    <location>
        <begin position="151"/>
        <end position="167"/>
    </location>
</feature>
<gene>
    <name evidence="14" type="ORF">RQP53_12075</name>
</gene>
<dbReference type="EMBL" id="JAVXZY010000004">
    <property type="protein sequence ID" value="MDT9000003.1"/>
    <property type="molecule type" value="Genomic_DNA"/>
</dbReference>
<evidence type="ECO:0000256" key="6">
    <source>
        <dbReference type="ARBA" id="ARBA00022723"/>
    </source>
</evidence>
<keyword evidence="11 12" id="KW-0472">Membrane</keyword>
<evidence type="ECO:0000256" key="11">
    <source>
        <dbReference type="ARBA" id="ARBA00023136"/>
    </source>
</evidence>
<keyword evidence="5 12" id="KW-0812">Transmembrane</keyword>
<evidence type="ECO:0000313" key="15">
    <source>
        <dbReference type="Proteomes" id="UP001246372"/>
    </source>
</evidence>
<organism evidence="14 15">
    <name type="scientific">Roseateles aquae</name>
    <dbReference type="NCBI Taxonomy" id="3077235"/>
    <lineage>
        <taxon>Bacteria</taxon>
        <taxon>Pseudomonadati</taxon>
        <taxon>Pseudomonadota</taxon>
        <taxon>Betaproteobacteria</taxon>
        <taxon>Burkholderiales</taxon>
        <taxon>Sphaerotilaceae</taxon>
        <taxon>Roseateles</taxon>
    </lineage>
</organism>
<protein>
    <submittedName>
        <fullName evidence="14">Alkane 1-monooxygenase</fullName>
    </submittedName>
</protein>
<sequence length="399" mass="45556">MSRSSTLPAPQAPAWRDHHRWWWLLSPAFPALVWLNLWKFQLSGLTLWLWMSSLVTFVLIPLLDVILGSDTRNPPETAVKTLENDGWYRAIVVAFLPFQFGLTLHGAWLATHAELSLWGWAGLVLSVGGINGVAINTAHELGHKLPRWERWLARLALAPACYGHFYIEHNRGHHLRVATPEDPASSRMGESFWAFLPRTMLGSLRSAWQLEAERLDRQGRPALHWRNACLQAWAMSALLFGGLVLWLGWAVLPFLLIQAFYGASLLEVVNYIEHYGLLRPLDAATGRPVRCAPEHSWNSSHRVSNLFLYQLQRHSDHHAHPGRRYQALRHFSEAPQLPSGYAAMLLLAYLPPLWFRVMDRRVLAHYGGDLRRANLQPNRRQALLERYPPRPAPTDADLP</sequence>
<keyword evidence="3" id="KW-1003">Cell membrane</keyword>
<accession>A0ABU3PBV9</accession>
<keyword evidence="9" id="KW-0408">Iron</keyword>
<dbReference type="CDD" id="cd03512">
    <property type="entry name" value="Alkane-hydroxylase"/>
    <property type="match status" value="1"/>
</dbReference>
<comment type="similarity">
    <text evidence="2">Belongs to the fatty acid desaturase type 1 family. AlkB subfamily.</text>
</comment>
<evidence type="ECO:0000256" key="4">
    <source>
        <dbReference type="ARBA" id="ARBA00022519"/>
    </source>
</evidence>
<feature type="transmembrane region" description="Helical" evidence="12">
    <location>
        <begin position="87"/>
        <end position="110"/>
    </location>
</feature>
<evidence type="ECO:0000256" key="8">
    <source>
        <dbReference type="ARBA" id="ARBA00023002"/>
    </source>
</evidence>
<dbReference type="Pfam" id="PF00487">
    <property type="entry name" value="FA_desaturase"/>
    <property type="match status" value="1"/>
</dbReference>
<keyword evidence="15" id="KW-1185">Reference proteome</keyword>
<name>A0ABU3PBV9_9BURK</name>
<feature type="domain" description="Fatty acid desaturase" evidence="13">
    <location>
        <begin position="119"/>
        <end position="344"/>
    </location>
</feature>
<feature type="transmembrane region" description="Helical" evidence="12">
    <location>
        <begin position="117"/>
        <end position="139"/>
    </location>
</feature>
<dbReference type="InterPro" id="IPR005804">
    <property type="entry name" value="FA_desaturase_dom"/>
</dbReference>
<keyword evidence="10" id="KW-0503">Monooxygenase</keyword>
<feature type="transmembrane region" description="Helical" evidence="12">
    <location>
        <begin position="233"/>
        <end position="261"/>
    </location>
</feature>
<evidence type="ECO:0000313" key="14">
    <source>
        <dbReference type="EMBL" id="MDT9000003.1"/>
    </source>
</evidence>
<evidence type="ECO:0000256" key="2">
    <source>
        <dbReference type="ARBA" id="ARBA00010823"/>
    </source>
</evidence>
<evidence type="ECO:0000256" key="1">
    <source>
        <dbReference type="ARBA" id="ARBA00004429"/>
    </source>
</evidence>
<keyword evidence="4" id="KW-0997">Cell inner membrane</keyword>
<dbReference type="PANTHER" id="PTHR38674:SF1">
    <property type="entry name" value="ALKANE 1-MONOOXYGENASE 1"/>
    <property type="match status" value="1"/>
</dbReference>
<dbReference type="PANTHER" id="PTHR38674">
    <property type="entry name" value="ALKANE 1-MONOOXYGENASE 1"/>
    <property type="match status" value="1"/>
</dbReference>